<keyword evidence="6 17" id="KW-0547">Nucleotide-binding</keyword>
<feature type="binding site" evidence="17">
    <location>
        <begin position="56"/>
        <end position="60"/>
    </location>
    <ligand>
        <name>(6S)-NADPHX</name>
        <dbReference type="ChEBI" id="CHEBI:64076"/>
    </ligand>
</feature>
<dbReference type="EC" id="5.1.99.6" evidence="17"/>
<evidence type="ECO:0000313" key="21">
    <source>
        <dbReference type="EMBL" id="RXJ57852.1"/>
    </source>
</evidence>
<dbReference type="PROSITE" id="PS01050">
    <property type="entry name" value="YJEF_C_2"/>
    <property type="match status" value="1"/>
</dbReference>
<organism evidence="21 22">
    <name type="scientific">Candidatus Marinarcus aquaticus</name>
    <dbReference type="NCBI Taxonomy" id="2044504"/>
    <lineage>
        <taxon>Bacteria</taxon>
        <taxon>Pseudomonadati</taxon>
        <taxon>Campylobacterota</taxon>
        <taxon>Epsilonproteobacteria</taxon>
        <taxon>Campylobacterales</taxon>
        <taxon>Arcobacteraceae</taxon>
        <taxon>Candidatus Marinarcus</taxon>
    </lineage>
</organism>
<keyword evidence="5 17" id="KW-0479">Metal-binding</keyword>
<dbReference type="AlphaFoldDB" id="A0A4Q0XQD0"/>
<keyword evidence="10 17" id="KW-0520">NAD</keyword>
<dbReference type="Proteomes" id="UP000290657">
    <property type="component" value="Unassembled WGS sequence"/>
</dbReference>
<proteinExistence type="inferred from homology"/>
<comment type="catalytic activity">
    <reaction evidence="2 17 18">
        <text>(6R)-NADPHX = (6S)-NADPHX</text>
        <dbReference type="Rhea" id="RHEA:32227"/>
        <dbReference type="ChEBI" id="CHEBI:64076"/>
        <dbReference type="ChEBI" id="CHEBI:64077"/>
        <dbReference type="EC" id="5.1.99.6"/>
    </reaction>
</comment>
<comment type="cofactor">
    <cofactor evidence="17 18">
        <name>K(+)</name>
        <dbReference type="ChEBI" id="CHEBI:29103"/>
    </cofactor>
    <text evidence="17 18">Binds 1 potassium ion per subunit.</text>
</comment>
<dbReference type="InterPro" id="IPR017953">
    <property type="entry name" value="Carbohydrate_kinase_pred_CS"/>
</dbReference>
<keyword evidence="22" id="KW-1185">Reference proteome</keyword>
<dbReference type="Gene3D" id="3.40.50.10260">
    <property type="entry name" value="YjeF N-terminal domain"/>
    <property type="match status" value="1"/>
</dbReference>
<evidence type="ECO:0000259" key="19">
    <source>
        <dbReference type="PROSITE" id="PS51383"/>
    </source>
</evidence>
<comment type="similarity">
    <text evidence="4 18">In the C-terminal section; belongs to the NnrD/CARKD family.</text>
</comment>
<evidence type="ECO:0000256" key="4">
    <source>
        <dbReference type="ARBA" id="ARBA00009524"/>
    </source>
</evidence>
<feature type="binding site" evidence="17">
    <location>
        <position position="149"/>
    </location>
    <ligand>
        <name>K(+)</name>
        <dbReference type="ChEBI" id="CHEBI:29103"/>
    </ligand>
</feature>
<evidence type="ECO:0000256" key="9">
    <source>
        <dbReference type="ARBA" id="ARBA00022958"/>
    </source>
</evidence>
<dbReference type="NCBIfam" id="TIGR00196">
    <property type="entry name" value="yjeF_cterm"/>
    <property type="match status" value="1"/>
</dbReference>
<evidence type="ECO:0000256" key="10">
    <source>
        <dbReference type="ARBA" id="ARBA00023027"/>
    </source>
</evidence>
<evidence type="ECO:0000256" key="1">
    <source>
        <dbReference type="ARBA" id="ARBA00000013"/>
    </source>
</evidence>
<feature type="binding site" evidence="17">
    <location>
        <position position="146"/>
    </location>
    <ligand>
        <name>(6S)-NADPHX</name>
        <dbReference type="ChEBI" id="CHEBI:64076"/>
    </ligand>
</feature>
<evidence type="ECO:0000256" key="5">
    <source>
        <dbReference type="ARBA" id="ARBA00022723"/>
    </source>
</evidence>
<keyword evidence="12 18" id="KW-0456">Lyase</keyword>
<dbReference type="PIRSF" id="PIRSF017184">
    <property type="entry name" value="Nnr"/>
    <property type="match status" value="1"/>
</dbReference>
<dbReference type="PROSITE" id="PS51383">
    <property type="entry name" value="YJEF_C_3"/>
    <property type="match status" value="1"/>
</dbReference>
<evidence type="ECO:0000256" key="2">
    <source>
        <dbReference type="ARBA" id="ARBA00000909"/>
    </source>
</evidence>
<dbReference type="Pfam" id="PF03853">
    <property type="entry name" value="YjeF_N"/>
    <property type="match status" value="1"/>
</dbReference>
<dbReference type="PROSITE" id="PS51385">
    <property type="entry name" value="YJEF_N"/>
    <property type="match status" value="1"/>
</dbReference>
<evidence type="ECO:0000256" key="15">
    <source>
        <dbReference type="ARBA" id="ARBA00048238"/>
    </source>
</evidence>
<sequence length="461" mass="50326">MQKLFEEVNTLDRRCYEQYGLSEDILMEHAANSMAVYIQKNVEPHKSLLIVCGMGNNGADGIALARLLYPQYRVSLFIPFGVKSPMAQLQLQRAQKIGIHPVEQLMPCDVIVDCLFGSGLNRSLDELSIKLIQKLNSIRAFKIACDIPSGINQQGQITSIAFKANTTITMGALKTALYSDEVKDYVGKIKVASLGVDRTLYENESNLFLLEPLDIQLPLRMSQSTNKGHFGHLAVVVGMKKGAGVLACEAAFAFGCSLVSAITHENIDLPYHIMQSHKLPCKTSALALGMGLGNCEANEIESLLLSDLPKVIDADIFYHENIKSYLKQGVVVTPHPKEFCSLLKLCDIADIEVDELQKNRFKYALMFSAKFPEVVLYLKGANSIIAYDMKLYVNALGSAVLSKGGSGDVLSGLIGSLLAQGYDPLNATISASIAHTLAANSFEGNNYALTPQDIIQKVKTL</sequence>
<evidence type="ECO:0000256" key="13">
    <source>
        <dbReference type="ARBA" id="ARBA00023268"/>
    </source>
</evidence>
<dbReference type="GO" id="GO:0005524">
    <property type="term" value="F:ATP binding"/>
    <property type="evidence" value="ECO:0007669"/>
    <property type="project" value="UniProtKB-UniRule"/>
</dbReference>
<dbReference type="CDD" id="cd01171">
    <property type="entry name" value="YXKO-related"/>
    <property type="match status" value="1"/>
</dbReference>
<evidence type="ECO:0000256" key="6">
    <source>
        <dbReference type="ARBA" id="ARBA00022741"/>
    </source>
</evidence>
<evidence type="ECO:0000256" key="3">
    <source>
        <dbReference type="ARBA" id="ARBA00006001"/>
    </source>
</evidence>
<evidence type="ECO:0000256" key="18">
    <source>
        <dbReference type="PIRNR" id="PIRNR017184"/>
    </source>
</evidence>
<evidence type="ECO:0000256" key="12">
    <source>
        <dbReference type="ARBA" id="ARBA00023239"/>
    </source>
</evidence>
<dbReference type="EMBL" id="PDKN01000003">
    <property type="protein sequence ID" value="RXJ57852.1"/>
    <property type="molecule type" value="Genomic_DNA"/>
</dbReference>
<dbReference type="GO" id="GO:0052856">
    <property type="term" value="F:NAD(P)HX epimerase activity"/>
    <property type="evidence" value="ECO:0007669"/>
    <property type="project" value="UniProtKB-UniRule"/>
</dbReference>
<dbReference type="SUPFAM" id="SSF53613">
    <property type="entry name" value="Ribokinase-like"/>
    <property type="match status" value="1"/>
</dbReference>
<dbReference type="InterPro" id="IPR004443">
    <property type="entry name" value="YjeF_N_dom"/>
</dbReference>
<evidence type="ECO:0000259" key="20">
    <source>
        <dbReference type="PROSITE" id="PS51385"/>
    </source>
</evidence>
<dbReference type="OrthoDB" id="9806925at2"/>
<dbReference type="SUPFAM" id="SSF64153">
    <property type="entry name" value="YjeF N-terminal domain-like"/>
    <property type="match status" value="1"/>
</dbReference>
<accession>A0A4Q0XQD0</accession>
<feature type="domain" description="YjeF C-terminal" evidence="19">
    <location>
        <begin position="210"/>
        <end position="461"/>
    </location>
</feature>
<comment type="similarity">
    <text evidence="17">Belongs to the NnrE/AIBP family.</text>
</comment>
<dbReference type="InterPro" id="IPR030677">
    <property type="entry name" value="Nnr"/>
</dbReference>
<keyword evidence="13" id="KW-0511">Multifunctional enzyme</keyword>
<dbReference type="InterPro" id="IPR029056">
    <property type="entry name" value="Ribokinase-like"/>
</dbReference>
<dbReference type="GO" id="GO:0052855">
    <property type="term" value="F:ADP-dependent NAD(P)H-hydrate dehydratase activity"/>
    <property type="evidence" value="ECO:0007669"/>
    <property type="project" value="UniProtKB-UniRule"/>
</dbReference>
<keyword evidence="8 17" id="KW-0521">NADP</keyword>
<evidence type="ECO:0000256" key="17">
    <source>
        <dbReference type="HAMAP-Rule" id="MF_01966"/>
    </source>
</evidence>
<feature type="binding site" evidence="17">
    <location>
        <position position="57"/>
    </location>
    <ligand>
        <name>K(+)</name>
        <dbReference type="ChEBI" id="CHEBI:29103"/>
    </ligand>
</feature>
<comment type="catalytic activity">
    <reaction evidence="1 17 18">
        <text>(6R)-NADHX = (6S)-NADHX</text>
        <dbReference type="Rhea" id="RHEA:32215"/>
        <dbReference type="ChEBI" id="CHEBI:64074"/>
        <dbReference type="ChEBI" id="CHEBI:64075"/>
        <dbReference type="EC" id="5.1.99.6"/>
    </reaction>
</comment>
<dbReference type="PANTHER" id="PTHR12592">
    <property type="entry name" value="ATP-DEPENDENT (S)-NAD(P)H-HYDRATE DEHYDRATASE FAMILY MEMBER"/>
    <property type="match status" value="1"/>
</dbReference>
<dbReference type="Gene3D" id="3.40.1190.20">
    <property type="match status" value="1"/>
</dbReference>
<keyword evidence="9 17" id="KW-0630">Potassium</keyword>
<keyword evidence="7 18" id="KW-0067">ATP-binding</keyword>
<evidence type="ECO:0000256" key="14">
    <source>
        <dbReference type="ARBA" id="ARBA00025153"/>
    </source>
</evidence>
<name>A0A4Q0XQD0_9BACT</name>
<dbReference type="Pfam" id="PF01256">
    <property type="entry name" value="Carb_kinase"/>
    <property type="match status" value="1"/>
</dbReference>
<protein>
    <recommendedName>
        <fullName evidence="17">NAD(P)H-hydrate epimerase</fullName>
        <ecNumber evidence="17">5.1.99.6</ecNumber>
    </recommendedName>
    <alternativeName>
        <fullName evidence="17">NAD(P)HX epimerase</fullName>
    </alternativeName>
</protein>
<dbReference type="NCBIfam" id="TIGR00197">
    <property type="entry name" value="yjeF_nterm"/>
    <property type="match status" value="1"/>
</dbReference>
<comment type="catalytic activity">
    <reaction evidence="15 18">
        <text>(6S)-NADHX + ADP = AMP + phosphate + NADH + H(+)</text>
        <dbReference type="Rhea" id="RHEA:32223"/>
        <dbReference type="ChEBI" id="CHEBI:15378"/>
        <dbReference type="ChEBI" id="CHEBI:43474"/>
        <dbReference type="ChEBI" id="CHEBI:57945"/>
        <dbReference type="ChEBI" id="CHEBI:64074"/>
        <dbReference type="ChEBI" id="CHEBI:456215"/>
        <dbReference type="ChEBI" id="CHEBI:456216"/>
        <dbReference type="EC" id="4.2.1.136"/>
    </reaction>
</comment>
<feature type="domain" description="YjeF N-terminal" evidence="20">
    <location>
        <begin position="8"/>
        <end position="202"/>
    </location>
</feature>
<dbReference type="HAMAP" id="MF_01966">
    <property type="entry name" value="NADHX_epimerase"/>
    <property type="match status" value="1"/>
</dbReference>
<dbReference type="InterPro" id="IPR000631">
    <property type="entry name" value="CARKD"/>
</dbReference>
<comment type="function">
    <text evidence="14 18">Bifunctional enzyme that catalyzes the epimerization of the S- and R-forms of NAD(P)HX and the dehydration of the S-form of NAD(P)HX at the expense of ADP, which is converted to AMP. This allows the repair of both epimers of NAD(P)HX, a damaged form of NAD(P)H that is a result of enzymatic or heat-dependent hydration.</text>
</comment>
<dbReference type="RefSeq" id="WP_128995715.1">
    <property type="nucleotide sequence ID" value="NZ_PDKN01000003.1"/>
</dbReference>
<comment type="function">
    <text evidence="17">Catalyzes the epimerization of the S- and R-forms of NAD(P)HX, a damaged form of NAD(P)H that is a result of enzymatic or heat-dependent hydration. This is a prerequisite for the S-specific NAD(P)H-hydrate dehydratase to allow the repair of both epimers of NAD(P)HX.</text>
</comment>
<dbReference type="GO" id="GO:0110051">
    <property type="term" value="P:metabolite repair"/>
    <property type="evidence" value="ECO:0007669"/>
    <property type="project" value="TreeGrafter"/>
</dbReference>
<dbReference type="GO" id="GO:0046872">
    <property type="term" value="F:metal ion binding"/>
    <property type="evidence" value="ECO:0007669"/>
    <property type="project" value="UniProtKB-UniRule"/>
</dbReference>
<gene>
    <name evidence="17" type="primary">nnrE</name>
    <name evidence="21" type="ORF">CRV04_04925</name>
</gene>
<feature type="binding site" evidence="17">
    <location>
        <position position="113"/>
    </location>
    <ligand>
        <name>K(+)</name>
        <dbReference type="ChEBI" id="CHEBI:29103"/>
    </ligand>
</feature>
<evidence type="ECO:0000313" key="22">
    <source>
        <dbReference type="Proteomes" id="UP000290657"/>
    </source>
</evidence>
<feature type="binding site" evidence="17">
    <location>
        <begin position="117"/>
        <end position="123"/>
    </location>
    <ligand>
        <name>(6S)-NADPHX</name>
        <dbReference type="ChEBI" id="CHEBI:64076"/>
    </ligand>
</feature>
<comment type="caution">
    <text evidence="17">Lacks conserved residue(s) required for the propagation of feature annotation.</text>
</comment>
<comment type="caution">
    <text evidence="21">The sequence shown here is derived from an EMBL/GenBank/DDBJ whole genome shotgun (WGS) entry which is preliminary data.</text>
</comment>
<evidence type="ECO:0000256" key="7">
    <source>
        <dbReference type="ARBA" id="ARBA00022840"/>
    </source>
</evidence>
<evidence type="ECO:0000256" key="16">
    <source>
        <dbReference type="ARBA" id="ARBA00049209"/>
    </source>
</evidence>
<comment type="catalytic activity">
    <reaction evidence="16 18">
        <text>(6S)-NADPHX + ADP = AMP + phosphate + NADPH + H(+)</text>
        <dbReference type="Rhea" id="RHEA:32235"/>
        <dbReference type="ChEBI" id="CHEBI:15378"/>
        <dbReference type="ChEBI" id="CHEBI:43474"/>
        <dbReference type="ChEBI" id="CHEBI:57783"/>
        <dbReference type="ChEBI" id="CHEBI:64076"/>
        <dbReference type="ChEBI" id="CHEBI:456215"/>
        <dbReference type="ChEBI" id="CHEBI:456216"/>
        <dbReference type="EC" id="4.2.1.136"/>
    </reaction>
</comment>
<keyword evidence="11 17" id="KW-0413">Isomerase</keyword>
<dbReference type="PANTHER" id="PTHR12592:SF0">
    <property type="entry name" value="ATP-DEPENDENT (S)-NAD(P)H-HYDRATE DEHYDRATASE"/>
    <property type="match status" value="1"/>
</dbReference>
<evidence type="ECO:0000256" key="11">
    <source>
        <dbReference type="ARBA" id="ARBA00023235"/>
    </source>
</evidence>
<comment type="similarity">
    <text evidence="3 18">In the N-terminal section; belongs to the NnrE/AIBP family.</text>
</comment>
<dbReference type="InterPro" id="IPR036652">
    <property type="entry name" value="YjeF_N_dom_sf"/>
</dbReference>
<reference evidence="21 22" key="1">
    <citation type="submission" date="2017-10" db="EMBL/GenBank/DDBJ databases">
        <title>Genomics of the genus Arcobacter.</title>
        <authorList>
            <person name="Perez-Cataluna A."/>
            <person name="Figueras M.J."/>
        </authorList>
    </citation>
    <scope>NUCLEOTIDE SEQUENCE [LARGE SCALE GENOMIC DNA]</scope>
    <source>
        <strain evidence="21 22">CECT 8987</strain>
    </source>
</reference>
<evidence type="ECO:0000256" key="8">
    <source>
        <dbReference type="ARBA" id="ARBA00022857"/>
    </source>
</evidence>